<accession>A0A098BZX2</accession>
<dbReference type="PANTHER" id="PTHR31061">
    <property type="entry name" value="LD22376P"/>
    <property type="match status" value="1"/>
</dbReference>
<evidence type="ECO:0000313" key="4">
    <source>
        <dbReference type="Proteomes" id="UP000032417"/>
    </source>
</evidence>
<feature type="transmembrane region" description="Helical" evidence="1">
    <location>
        <begin position="271"/>
        <end position="293"/>
    </location>
</feature>
<gene>
    <name evidence="3" type="ORF">ING2E5B_1466</name>
</gene>
<feature type="transmembrane region" description="Helical" evidence="1">
    <location>
        <begin position="369"/>
        <end position="389"/>
    </location>
</feature>
<evidence type="ECO:0000313" key="3">
    <source>
        <dbReference type="EMBL" id="CEA16214.1"/>
    </source>
</evidence>
<feature type="transmembrane region" description="Helical" evidence="1">
    <location>
        <begin position="177"/>
        <end position="198"/>
    </location>
</feature>
<sequence>MERLKFTQRNEVIDILRASTMLLMIFVNDFWTVDGVPKWMQHANTNEDFLGLADVVFPLFLFVMGMSIPYAIESRSEKGYSESSTILPILTRTFALLIMGVFTVNTEYGFTNSFGISRDIFRVLMVLSFLMIWNIYPKTKKPIRYLYVTFQIIGVISLIFLAFIFRDSNGGIMQTRWWGILGLIGWTYFVCSFIYLLVRDNAFKILLFFLGFIVLCLIKSSNLIPRESFVNSLLNIFNLGTGANVSFTMGGTLFSVLIVKYSHFNFNKKLLFVLSTVTIFLLAAIISNNFWIISKNRGTLPWVLYCIAIAIGSYSLISYIVSKGKASWFRIIKTAATATLTCYLMPYILYSVIYGFMNISLPEWMKEGIPGLIKCAFFAFLCIGITALMERYKIKIKV</sequence>
<name>A0A098BZX2_9BACT</name>
<dbReference type="KEGG" id="pbt:ING2E5B_1466"/>
<organism evidence="3 4">
    <name type="scientific">Fermentimonas caenicola</name>
    <dbReference type="NCBI Taxonomy" id="1562970"/>
    <lineage>
        <taxon>Bacteria</taxon>
        <taxon>Pseudomonadati</taxon>
        <taxon>Bacteroidota</taxon>
        <taxon>Bacteroidia</taxon>
        <taxon>Bacteroidales</taxon>
        <taxon>Dysgonomonadaceae</taxon>
        <taxon>Fermentimonas</taxon>
    </lineage>
</organism>
<feature type="transmembrane region" description="Helical" evidence="1">
    <location>
        <begin position="51"/>
        <end position="72"/>
    </location>
</feature>
<feature type="domain" description="DUF5009" evidence="2">
    <location>
        <begin position="9"/>
        <end position="217"/>
    </location>
</feature>
<feature type="transmembrane region" description="Helical" evidence="1">
    <location>
        <begin position="236"/>
        <end position="259"/>
    </location>
</feature>
<dbReference type="EMBL" id="LN515532">
    <property type="protein sequence ID" value="CEA16214.1"/>
    <property type="molecule type" value="Genomic_DNA"/>
</dbReference>
<dbReference type="Proteomes" id="UP000032417">
    <property type="component" value="Chromosome 1"/>
</dbReference>
<proteinExistence type="predicted"/>
<protein>
    <recommendedName>
        <fullName evidence="2">DUF5009 domain-containing protein</fullName>
    </recommendedName>
</protein>
<dbReference type="PATRIC" id="fig|1562970.3.peg.1452"/>
<dbReference type="OrthoDB" id="9788724at2"/>
<feature type="transmembrane region" description="Helical" evidence="1">
    <location>
        <begin position="12"/>
        <end position="31"/>
    </location>
</feature>
<keyword evidence="4" id="KW-1185">Reference proteome</keyword>
<feature type="transmembrane region" description="Helical" evidence="1">
    <location>
        <begin position="334"/>
        <end position="357"/>
    </location>
</feature>
<keyword evidence="1" id="KW-0472">Membrane</keyword>
<evidence type="ECO:0000259" key="2">
    <source>
        <dbReference type="Pfam" id="PF16401"/>
    </source>
</evidence>
<keyword evidence="1" id="KW-1133">Transmembrane helix</keyword>
<dbReference type="PANTHER" id="PTHR31061:SF24">
    <property type="entry name" value="LD22376P"/>
    <property type="match status" value="1"/>
</dbReference>
<dbReference type="HOGENOM" id="CLU_056548_0_0_10"/>
<keyword evidence="1" id="KW-0812">Transmembrane</keyword>
<feature type="transmembrane region" description="Helical" evidence="1">
    <location>
        <begin position="299"/>
        <end position="322"/>
    </location>
</feature>
<evidence type="ECO:0000256" key="1">
    <source>
        <dbReference type="SAM" id="Phobius"/>
    </source>
</evidence>
<dbReference type="AlphaFoldDB" id="A0A098BZX2"/>
<feature type="transmembrane region" description="Helical" evidence="1">
    <location>
        <begin position="205"/>
        <end position="224"/>
    </location>
</feature>
<reference evidence="3 4" key="1">
    <citation type="submission" date="2014-08" db="EMBL/GenBank/DDBJ databases">
        <authorList>
            <person name="Wibberg D."/>
        </authorList>
    </citation>
    <scope>NUCLEOTIDE SEQUENCE [LARGE SCALE GENOMIC DNA]</scope>
    <source>
        <strain evidence="4">ING2-E5B</strain>
    </source>
</reference>
<feature type="transmembrane region" description="Helical" evidence="1">
    <location>
        <begin position="145"/>
        <end position="165"/>
    </location>
</feature>
<dbReference type="Pfam" id="PF16401">
    <property type="entry name" value="DUF5009"/>
    <property type="match status" value="1"/>
</dbReference>
<feature type="transmembrane region" description="Helical" evidence="1">
    <location>
        <begin position="116"/>
        <end position="133"/>
    </location>
</feature>
<dbReference type="InterPro" id="IPR032176">
    <property type="entry name" value="DUF5009"/>
</dbReference>
<feature type="transmembrane region" description="Helical" evidence="1">
    <location>
        <begin position="84"/>
        <end position="104"/>
    </location>
</feature>
<dbReference type="STRING" id="1562970.ING2E5B_1466"/>